<dbReference type="InterPro" id="IPR045584">
    <property type="entry name" value="Pilin-like"/>
</dbReference>
<dbReference type="PANTHER" id="PTHR30093">
    <property type="entry name" value="GENERAL SECRETION PATHWAY PROTEIN G"/>
    <property type="match status" value="1"/>
</dbReference>
<organism evidence="7 8">
    <name type="scientific">Clostridium algifaecis</name>
    <dbReference type="NCBI Taxonomy" id="1472040"/>
    <lineage>
        <taxon>Bacteria</taxon>
        <taxon>Bacillati</taxon>
        <taxon>Bacillota</taxon>
        <taxon>Clostridia</taxon>
        <taxon>Eubacteriales</taxon>
        <taxon>Clostridiaceae</taxon>
        <taxon>Clostridium</taxon>
    </lineage>
</organism>
<keyword evidence="2" id="KW-0488">Methylation</keyword>
<gene>
    <name evidence="7" type="ORF">J2Z42_000121</name>
</gene>
<dbReference type="Gene3D" id="3.30.700.10">
    <property type="entry name" value="Glycoprotein, Type 4 Pilin"/>
    <property type="match status" value="1"/>
</dbReference>
<dbReference type="SUPFAM" id="SSF54523">
    <property type="entry name" value="Pili subunits"/>
    <property type="match status" value="1"/>
</dbReference>
<dbReference type="RefSeq" id="WP_209700423.1">
    <property type="nucleotide sequence ID" value="NZ_JAGGLM010000001.1"/>
</dbReference>
<keyword evidence="5 6" id="KW-0472">Membrane</keyword>
<name>A0ABS4KN48_9CLOT</name>
<evidence type="ECO:0000313" key="8">
    <source>
        <dbReference type="Proteomes" id="UP001519307"/>
    </source>
</evidence>
<evidence type="ECO:0000256" key="1">
    <source>
        <dbReference type="ARBA" id="ARBA00004167"/>
    </source>
</evidence>
<dbReference type="EMBL" id="JAGGLM010000001">
    <property type="protein sequence ID" value="MBP2031456.1"/>
    <property type="molecule type" value="Genomic_DNA"/>
</dbReference>
<accession>A0ABS4KN48</accession>
<dbReference type="NCBIfam" id="TIGR02532">
    <property type="entry name" value="IV_pilin_GFxxxE"/>
    <property type="match status" value="1"/>
</dbReference>
<keyword evidence="3 6" id="KW-0812">Transmembrane</keyword>
<dbReference type="Proteomes" id="UP001519307">
    <property type="component" value="Unassembled WGS sequence"/>
</dbReference>
<evidence type="ECO:0000256" key="2">
    <source>
        <dbReference type="ARBA" id="ARBA00022481"/>
    </source>
</evidence>
<evidence type="ECO:0000256" key="4">
    <source>
        <dbReference type="ARBA" id="ARBA00022989"/>
    </source>
</evidence>
<evidence type="ECO:0000256" key="3">
    <source>
        <dbReference type="ARBA" id="ARBA00022692"/>
    </source>
</evidence>
<evidence type="ECO:0000256" key="6">
    <source>
        <dbReference type="SAM" id="Phobius"/>
    </source>
</evidence>
<reference evidence="7 8" key="1">
    <citation type="submission" date="2021-03" db="EMBL/GenBank/DDBJ databases">
        <title>Genomic Encyclopedia of Type Strains, Phase IV (KMG-IV): sequencing the most valuable type-strain genomes for metagenomic binning, comparative biology and taxonomic classification.</title>
        <authorList>
            <person name="Goeker M."/>
        </authorList>
    </citation>
    <scope>NUCLEOTIDE SEQUENCE [LARGE SCALE GENOMIC DNA]</scope>
    <source>
        <strain evidence="7 8">DSM 28783</strain>
    </source>
</reference>
<dbReference type="PANTHER" id="PTHR30093:SF44">
    <property type="entry name" value="TYPE II SECRETION SYSTEM CORE PROTEIN G"/>
    <property type="match status" value="1"/>
</dbReference>
<proteinExistence type="predicted"/>
<evidence type="ECO:0000313" key="7">
    <source>
        <dbReference type="EMBL" id="MBP2031456.1"/>
    </source>
</evidence>
<evidence type="ECO:0000256" key="5">
    <source>
        <dbReference type="ARBA" id="ARBA00023136"/>
    </source>
</evidence>
<keyword evidence="4 6" id="KW-1133">Transmembrane helix</keyword>
<keyword evidence="8" id="KW-1185">Reference proteome</keyword>
<sequence>MKKQRRLMNGGFTLIELLLVISIILILVGFLVPKFSSYENKAKSTKAVNTAKQLQTAAMASYGDDDGKFVKDDVQDCLSKLTSADSPQVLDSGIDDDNVGIKYKSDNKDYTIYINAKENTYTVKDKDGLQVYPKVIK</sequence>
<dbReference type="PROSITE" id="PS00409">
    <property type="entry name" value="PROKAR_NTER_METHYL"/>
    <property type="match status" value="1"/>
</dbReference>
<protein>
    <submittedName>
        <fullName evidence="7">Type IV pilus assembly protein PilA</fullName>
    </submittedName>
</protein>
<dbReference type="Pfam" id="PF07963">
    <property type="entry name" value="N_methyl"/>
    <property type="match status" value="1"/>
</dbReference>
<comment type="subcellular location">
    <subcellularLocation>
        <location evidence="1">Membrane</location>
        <topology evidence="1">Single-pass membrane protein</topology>
    </subcellularLocation>
</comment>
<feature type="transmembrane region" description="Helical" evidence="6">
    <location>
        <begin position="12"/>
        <end position="32"/>
    </location>
</feature>
<dbReference type="InterPro" id="IPR012902">
    <property type="entry name" value="N_methyl_site"/>
</dbReference>
<comment type="caution">
    <text evidence="7">The sequence shown here is derived from an EMBL/GenBank/DDBJ whole genome shotgun (WGS) entry which is preliminary data.</text>
</comment>